<keyword evidence="4 6" id="KW-1133">Transmembrane helix</keyword>
<accession>A0A8D1GXX0</accession>
<keyword evidence="3 6" id="KW-0812">Transmembrane</keyword>
<feature type="transmembrane region" description="Helical" evidence="6">
    <location>
        <begin position="34"/>
        <end position="55"/>
    </location>
</feature>
<evidence type="ECO:0000256" key="7">
    <source>
        <dbReference type="SAM" id="MobiDB-lite"/>
    </source>
</evidence>
<dbReference type="Pfam" id="PF04117">
    <property type="entry name" value="Mpv17_PMP22"/>
    <property type="match status" value="1"/>
</dbReference>
<evidence type="ECO:0000313" key="9">
    <source>
        <dbReference type="Proteomes" id="UP000694728"/>
    </source>
</evidence>
<name>A0A8D1GXX0_PIG</name>
<sequence length="287" mass="32015">MAPAASKLRTEAGLGALPRRALAQYLRLLRLYPVLTKAATSGILSALGNFLAQMIEKKQKKESCSQKLDVNGPLRYAIYGFFFTGPLSHFFYLFLEHWIPPEAPWASVQRLLLDRLLFAPAFLLLFFLIMNFLEGKDFAAFVAKMKRGFWPALQMNWRVWTPVQFINVNYVPLQVRTAWYRAEPEGDFFFWRHGASLSSTILLRLFSLPGVVNILDSGRQSDRELPPKRGPGSARLSGDGIPWARQKDVSSAGGGRFLSCGARATPVLGWAGLAPKLELAQRAVGGL</sequence>
<evidence type="ECO:0000256" key="2">
    <source>
        <dbReference type="ARBA" id="ARBA00006824"/>
    </source>
</evidence>
<dbReference type="PANTHER" id="PTHR11266:SF80">
    <property type="entry name" value="PEROXISOMAL MEMBRANE PROTEIN 2"/>
    <property type="match status" value="1"/>
</dbReference>
<dbReference type="Proteomes" id="UP000694728">
    <property type="component" value="Unplaced"/>
</dbReference>
<dbReference type="PANTHER" id="PTHR11266">
    <property type="entry name" value="PEROXISOMAL MEMBRANE PROTEIN 2, PXMP2 MPV17"/>
    <property type="match status" value="1"/>
</dbReference>
<dbReference type="InterPro" id="IPR007248">
    <property type="entry name" value="Mpv17_PMP22"/>
</dbReference>
<evidence type="ECO:0000256" key="4">
    <source>
        <dbReference type="ARBA" id="ARBA00022989"/>
    </source>
</evidence>
<comment type="similarity">
    <text evidence="2 6">Belongs to the peroxisomal membrane protein PXMP2/4 family.</text>
</comment>
<reference evidence="8" key="1">
    <citation type="submission" date="2025-08" db="UniProtKB">
        <authorList>
            <consortium name="Ensembl"/>
        </authorList>
    </citation>
    <scope>IDENTIFICATION</scope>
</reference>
<evidence type="ECO:0000313" key="8">
    <source>
        <dbReference type="Ensembl" id="ENSSSCP00045010056.1"/>
    </source>
</evidence>
<dbReference type="Ensembl" id="ENSSSCT00045014503.1">
    <property type="protein sequence ID" value="ENSSSCP00045010056.1"/>
    <property type="gene ID" value="ENSSSCG00045008611.1"/>
</dbReference>
<feature type="region of interest" description="Disordered" evidence="7">
    <location>
        <begin position="219"/>
        <end position="241"/>
    </location>
</feature>
<evidence type="ECO:0000256" key="6">
    <source>
        <dbReference type="RuleBase" id="RU363053"/>
    </source>
</evidence>
<organism evidence="8 9">
    <name type="scientific">Sus scrofa</name>
    <name type="common">Pig</name>
    <dbReference type="NCBI Taxonomy" id="9823"/>
    <lineage>
        <taxon>Eukaryota</taxon>
        <taxon>Metazoa</taxon>
        <taxon>Chordata</taxon>
        <taxon>Craniata</taxon>
        <taxon>Vertebrata</taxon>
        <taxon>Euteleostomi</taxon>
        <taxon>Mammalia</taxon>
        <taxon>Eutheria</taxon>
        <taxon>Laurasiatheria</taxon>
        <taxon>Artiodactyla</taxon>
        <taxon>Suina</taxon>
        <taxon>Suidae</taxon>
        <taxon>Sus</taxon>
    </lineage>
</organism>
<gene>
    <name evidence="8" type="primary">PGAM5</name>
</gene>
<proteinExistence type="inferred from homology"/>
<dbReference type="GO" id="GO:0016020">
    <property type="term" value="C:membrane"/>
    <property type="evidence" value="ECO:0007669"/>
    <property type="project" value="UniProtKB-SubCell"/>
</dbReference>
<feature type="transmembrane region" description="Helical" evidence="6">
    <location>
        <begin position="115"/>
        <end position="133"/>
    </location>
</feature>
<feature type="transmembrane region" description="Helical" evidence="6">
    <location>
        <begin position="76"/>
        <end position="95"/>
    </location>
</feature>
<evidence type="ECO:0000256" key="5">
    <source>
        <dbReference type="ARBA" id="ARBA00023136"/>
    </source>
</evidence>
<evidence type="ECO:0000256" key="1">
    <source>
        <dbReference type="ARBA" id="ARBA00004141"/>
    </source>
</evidence>
<protein>
    <submittedName>
        <fullName evidence="8">PGAM family member 5, mitochondrial serine/threonine protein phosphatase</fullName>
    </submittedName>
</protein>
<comment type="subcellular location">
    <subcellularLocation>
        <location evidence="1">Membrane</location>
        <topology evidence="1">Multi-pass membrane protein</topology>
    </subcellularLocation>
</comment>
<keyword evidence="5 6" id="KW-0472">Membrane</keyword>
<evidence type="ECO:0000256" key="3">
    <source>
        <dbReference type="ARBA" id="ARBA00022692"/>
    </source>
</evidence>
<dbReference type="AlphaFoldDB" id="A0A8D1GXX0"/>